<keyword evidence="3" id="KW-0378">Hydrolase</keyword>
<feature type="domain" description="AB hydrolase-1" evidence="2">
    <location>
        <begin position="61"/>
        <end position="306"/>
    </location>
</feature>
<reference evidence="3 4" key="1">
    <citation type="journal article" date="2014" name="Antonie Van Leeuwenhoek">
        <title>Hyphomonas beringensis sp. nov. and Hyphomonas chukchiensis sp. nov., isolated from surface seawater of the Bering Sea and Chukchi Sea.</title>
        <authorList>
            <person name="Li C."/>
            <person name="Lai Q."/>
            <person name="Li G."/>
            <person name="Dong C."/>
            <person name="Wang J."/>
            <person name="Liao Y."/>
            <person name="Shao Z."/>
        </authorList>
    </citation>
    <scope>NUCLEOTIDE SEQUENCE [LARGE SCALE GENOMIC DNA]</scope>
    <source>
        <strain evidence="3 4">SCH89</strain>
    </source>
</reference>
<dbReference type="InterPro" id="IPR029058">
    <property type="entry name" value="AB_hydrolase_fold"/>
</dbReference>
<proteinExistence type="predicted"/>
<dbReference type="Gene3D" id="3.40.50.1820">
    <property type="entry name" value="alpha/beta hydrolase"/>
    <property type="match status" value="1"/>
</dbReference>
<feature type="chain" id="PRO_5001578103" evidence="1">
    <location>
        <begin position="20"/>
        <end position="317"/>
    </location>
</feature>
<dbReference type="InterPro" id="IPR050266">
    <property type="entry name" value="AB_hydrolase_sf"/>
</dbReference>
<dbReference type="Pfam" id="PF12697">
    <property type="entry name" value="Abhydrolase_6"/>
    <property type="match status" value="1"/>
</dbReference>
<dbReference type="AlphaFoldDB" id="A0A059G9Y3"/>
<gene>
    <name evidence="3" type="ORF">HOC_05768</name>
</gene>
<keyword evidence="1" id="KW-0732">Signal</keyword>
<dbReference type="Proteomes" id="UP000024942">
    <property type="component" value="Unassembled WGS sequence"/>
</dbReference>
<dbReference type="GO" id="GO:0016020">
    <property type="term" value="C:membrane"/>
    <property type="evidence" value="ECO:0007669"/>
    <property type="project" value="TreeGrafter"/>
</dbReference>
<dbReference type="PANTHER" id="PTHR43798:SF33">
    <property type="entry name" value="HYDROLASE, PUTATIVE (AFU_ORTHOLOGUE AFUA_2G14860)-RELATED"/>
    <property type="match status" value="1"/>
</dbReference>
<keyword evidence="4" id="KW-1185">Reference proteome</keyword>
<dbReference type="GO" id="GO:0016787">
    <property type="term" value="F:hydrolase activity"/>
    <property type="evidence" value="ECO:0007669"/>
    <property type="project" value="UniProtKB-KW"/>
</dbReference>
<comment type="caution">
    <text evidence="3">The sequence shown here is derived from an EMBL/GenBank/DDBJ whole genome shotgun (WGS) entry which is preliminary data.</text>
</comment>
<dbReference type="eggNOG" id="COG2267">
    <property type="taxonomic scope" value="Bacteria"/>
</dbReference>
<dbReference type="EMBL" id="ARYL01000006">
    <property type="protein sequence ID" value="KDA03365.1"/>
    <property type="molecule type" value="Genomic_DNA"/>
</dbReference>
<dbReference type="PROSITE" id="PS51257">
    <property type="entry name" value="PROKAR_LIPOPROTEIN"/>
    <property type="match status" value="1"/>
</dbReference>
<evidence type="ECO:0000256" key="1">
    <source>
        <dbReference type="SAM" id="SignalP"/>
    </source>
</evidence>
<dbReference type="STRING" id="1280953.HOC_05768"/>
<evidence type="ECO:0000313" key="4">
    <source>
        <dbReference type="Proteomes" id="UP000024942"/>
    </source>
</evidence>
<dbReference type="PRINTS" id="PR00111">
    <property type="entry name" value="ABHYDROLASE"/>
</dbReference>
<dbReference type="PATRIC" id="fig|1280953.3.peg.1162"/>
<evidence type="ECO:0000259" key="2">
    <source>
        <dbReference type="Pfam" id="PF12697"/>
    </source>
</evidence>
<name>A0A059G9Y3_9PROT</name>
<sequence>MKRMISLALIALTAVGAGACVSSAAYTSKIEAANPESEGRMLTVNGHGVNVLTAGKSGPPILMIHGASANAREFTWTLAPRLSADHRIFMADRPGHGYSERFDGAEHLGEQAAQMAGVLDQLAPGEKAVIVGHSFGGGVALRLALDRPDLVQGLVLIAPVTHDWGGGGQAWYNGISATPLVGPVFTQLVPTVGPAQVKAGIDGVFKPAPVPEGYFEKSAIGLLFRPPNFRANAQDVQALQQELGAQSPRYPELKVPIVVFSGSQDTVIKPNLHVGKLKKQVEVDLVILPDEGHMPHHAHGADVADAIRRLAINDKSR</sequence>
<protein>
    <submittedName>
        <fullName evidence="3">Alpha/beta fold family hydrolase</fullName>
    </submittedName>
</protein>
<dbReference type="SUPFAM" id="SSF53474">
    <property type="entry name" value="alpha/beta-Hydrolases"/>
    <property type="match status" value="1"/>
</dbReference>
<feature type="signal peptide" evidence="1">
    <location>
        <begin position="1"/>
        <end position="19"/>
    </location>
</feature>
<accession>A0A059G9Y3</accession>
<organism evidence="3 4">
    <name type="scientific">Hyphomonas oceanitis SCH89</name>
    <dbReference type="NCBI Taxonomy" id="1280953"/>
    <lineage>
        <taxon>Bacteria</taxon>
        <taxon>Pseudomonadati</taxon>
        <taxon>Pseudomonadota</taxon>
        <taxon>Alphaproteobacteria</taxon>
        <taxon>Hyphomonadales</taxon>
        <taxon>Hyphomonadaceae</taxon>
        <taxon>Hyphomonas</taxon>
    </lineage>
</organism>
<dbReference type="InterPro" id="IPR000073">
    <property type="entry name" value="AB_hydrolase_1"/>
</dbReference>
<evidence type="ECO:0000313" key="3">
    <source>
        <dbReference type="EMBL" id="KDA03365.1"/>
    </source>
</evidence>
<dbReference type="PANTHER" id="PTHR43798">
    <property type="entry name" value="MONOACYLGLYCEROL LIPASE"/>
    <property type="match status" value="1"/>
</dbReference>